<protein>
    <submittedName>
        <fullName evidence="1">Uncharacterized protein</fullName>
    </submittedName>
</protein>
<dbReference type="Proteomes" id="UP000034705">
    <property type="component" value="Unassembled WGS sequence"/>
</dbReference>
<sequence length="198" mass="22505">MSILEQPVPRCSAFPLSLRDLPGCITCTLREKTGFDYEVYVQNGMPVILHDHERDEDGNLMAEDPRIALRDCCPKTRRAFENNCIAVSEIKGGGYRVETPARLDDVNLFAIDLETQLQTLRIEVTVNVSRMNRDDVILSVKAMKDRMSPSAERMLRVLQIADIQKIGDIPTRAMVWNQQGEDEVLLRVPIRCFLQSPC</sequence>
<evidence type="ECO:0000313" key="1">
    <source>
        <dbReference type="EMBL" id="KKU30767.1"/>
    </source>
</evidence>
<name>A0A0G1PDN6_9BACT</name>
<proteinExistence type="predicted"/>
<dbReference type="AlphaFoldDB" id="A0A0G1PDN6"/>
<reference evidence="1 2" key="1">
    <citation type="journal article" date="2015" name="Nature">
        <title>rRNA introns, odd ribosomes, and small enigmatic genomes across a large radiation of phyla.</title>
        <authorList>
            <person name="Brown C.T."/>
            <person name="Hug L.A."/>
            <person name="Thomas B.C."/>
            <person name="Sharon I."/>
            <person name="Castelle C.J."/>
            <person name="Singh A."/>
            <person name="Wilkins M.J."/>
            <person name="Williams K.H."/>
            <person name="Banfield J.F."/>
        </authorList>
    </citation>
    <scope>NUCLEOTIDE SEQUENCE [LARGE SCALE GENOMIC DNA]</scope>
</reference>
<organism evidence="1 2">
    <name type="scientific">Candidatus Uhrbacteria bacterium GW2011_GWF2_46_218</name>
    <dbReference type="NCBI Taxonomy" id="1619001"/>
    <lineage>
        <taxon>Bacteria</taxon>
        <taxon>Candidatus Uhriibacteriota</taxon>
    </lineage>
</organism>
<evidence type="ECO:0000313" key="2">
    <source>
        <dbReference type="Proteomes" id="UP000034705"/>
    </source>
</evidence>
<dbReference type="EMBL" id="LCMG01000035">
    <property type="protein sequence ID" value="KKU30767.1"/>
    <property type="molecule type" value="Genomic_DNA"/>
</dbReference>
<accession>A0A0G1PDN6</accession>
<comment type="caution">
    <text evidence="1">The sequence shown here is derived from an EMBL/GenBank/DDBJ whole genome shotgun (WGS) entry which is preliminary data.</text>
</comment>
<gene>
    <name evidence="1" type="ORF">UX45_C0035G0006</name>
</gene>